<dbReference type="InterPro" id="IPR006097">
    <property type="entry name" value="Glu/Leu/Phe/Val/Trp_DH_dimer"/>
</dbReference>
<sequence>MEENRNEYVMKDIFACMEEGGHEQVTFFRHEKSGLRAIVAIHDSTLGPALGGCRMIPYASTQEALDDVLQLSQGMTHKCAIADVDFGGGKMVILPDSSSTEKSPELFRAVGRFVGSLQGRFFTGTDMGTSPEDFIHAAKESKYIVGLPEYYGGSGDTSISTAMGVLQGMRATAQYMYGSESLEGKVVAIQGIGKVGARLAGLLLAEGAELIIADVHLPSCLIIQRMSPESVEITTTHKILETPCDFLVPCARGGIVNTSNIHQFRCKAIIGSANNQLENDQCADLLAEREILYAPDYLVNAGGLIQVAMEILQKTKECAEEKARFIYDMLLQVYKRAEQHQISTCQAANEIVEERLEKIADIRRIYLG</sequence>
<accession>A0A4R2RIF2</accession>
<reference evidence="8 9" key="1">
    <citation type="submission" date="2019-03" db="EMBL/GenBank/DDBJ databases">
        <title>Genomic Encyclopedia of Type Strains, Phase IV (KMG-IV): sequencing the most valuable type-strain genomes for metagenomic binning, comparative biology and taxonomic classification.</title>
        <authorList>
            <person name="Goeker M."/>
        </authorList>
    </citation>
    <scope>NUCLEOTIDE SEQUENCE [LARGE SCALE GENOMIC DNA]</scope>
    <source>
        <strain evidence="8 9">DSM 46831</strain>
    </source>
</reference>
<evidence type="ECO:0000313" key="9">
    <source>
        <dbReference type="Proteomes" id="UP000294746"/>
    </source>
</evidence>
<dbReference type="InterPro" id="IPR036291">
    <property type="entry name" value="NAD(P)-bd_dom_sf"/>
</dbReference>
<dbReference type="GO" id="GO:0006520">
    <property type="term" value="P:amino acid metabolic process"/>
    <property type="evidence" value="ECO:0007669"/>
    <property type="project" value="InterPro"/>
</dbReference>
<dbReference type="Gene3D" id="3.40.50.10860">
    <property type="entry name" value="Leucine Dehydrogenase, chain A, domain 1"/>
    <property type="match status" value="1"/>
</dbReference>
<comment type="similarity">
    <text evidence="1 6">Belongs to the Glu/Leu/Phe/Val dehydrogenases family.</text>
</comment>
<evidence type="ECO:0000256" key="3">
    <source>
        <dbReference type="ARBA" id="ARBA00023027"/>
    </source>
</evidence>
<evidence type="ECO:0000256" key="4">
    <source>
        <dbReference type="PIRSR" id="PIRSR000188-1"/>
    </source>
</evidence>
<keyword evidence="9" id="KW-1185">Reference proteome</keyword>
<feature type="domain" description="Glutamate/phenylalanine/leucine/valine/L-tryptophan dehydrogenase C-terminal" evidence="7">
    <location>
        <begin position="155"/>
        <end position="364"/>
    </location>
</feature>
<dbReference type="InterPro" id="IPR006096">
    <property type="entry name" value="Glu/Leu/Phe/Val/Trp_DH_C"/>
</dbReference>
<keyword evidence="3 5" id="KW-0520">NAD</keyword>
<dbReference type="GO" id="GO:0016639">
    <property type="term" value="F:oxidoreductase activity, acting on the CH-NH2 group of donors, NAD or NADP as acceptor"/>
    <property type="evidence" value="ECO:0007669"/>
    <property type="project" value="InterPro"/>
</dbReference>
<evidence type="ECO:0000256" key="1">
    <source>
        <dbReference type="ARBA" id="ARBA00006382"/>
    </source>
</evidence>
<gene>
    <name evidence="8" type="ORF">EDD57_1558</name>
</gene>
<dbReference type="RefSeq" id="WP_243649558.1">
    <property type="nucleotide sequence ID" value="NZ_SLXV01000055.1"/>
</dbReference>
<evidence type="ECO:0000256" key="6">
    <source>
        <dbReference type="RuleBase" id="RU004417"/>
    </source>
</evidence>
<evidence type="ECO:0000259" key="7">
    <source>
        <dbReference type="SMART" id="SM00839"/>
    </source>
</evidence>
<keyword evidence="5" id="KW-0547">Nucleotide-binding</keyword>
<organism evidence="8 9">
    <name type="scientific">Baia soyae</name>
    <dbReference type="NCBI Taxonomy" id="1544746"/>
    <lineage>
        <taxon>Bacteria</taxon>
        <taxon>Bacillati</taxon>
        <taxon>Bacillota</taxon>
        <taxon>Bacilli</taxon>
        <taxon>Bacillales</taxon>
        <taxon>Thermoactinomycetaceae</taxon>
        <taxon>Baia</taxon>
    </lineage>
</organism>
<dbReference type="InterPro" id="IPR006095">
    <property type="entry name" value="Glu/Leu/Phe/Val/Trp_DH"/>
</dbReference>
<dbReference type="CDD" id="cd01075">
    <property type="entry name" value="NAD_bind_Leu_Phe_Val_DH"/>
    <property type="match status" value="1"/>
</dbReference>
<feature type="active site" description="Proton donor/acceptor" evidence="4">
    <location>
        <position position="90"/>
    </location>
</feature>
<proteinExistence type="inferred from homology"/>
<dbReference type="AlphaFoldDB" id="A0A4R2RIF2"/>
<dbReference type="PANTHER" id="PTHR42722:SF1">
    <property type="entry name" value="VALINE DEHYDROGENASE"/>
    <property type="match status" value="1"/>
</dbReference>
<evidence type="ECO:0000313" key="8">
    <source>
        <dbReference type="EMBL" id="TCP62478.1"/>
    </source>
</evidence>
<evidence type="ECO:0000256" key="5">
    <source>
        <dbReference type="PIRSR" id="PIRSR000188-2"/>
    </source>
</evidence>
<dbReference type="PRINTS" id="PR00082">
    <property type="entry name" value="GLFDHDRGNASE"/>
</dbReference>
<keyword evidence="2 6" id="KW-0560">Oxidoreductase</keyword>
<dbReference type="SUPFAM" id="SSF51735">
    <property type="entry name" value="NAD(P)-binding Rossmann-fold domains"/>
    <property type="match status" value="1"/>
</dbReference>
<dbReference type="PIRSF" id="PIRSF000188">
    <property type="entry name" value="Phe_leu_dh"/>
    <property type="match status" value="1"/>
</dbReference>
<dbReference type="InterPro" id="IPR046346">
    <property type="entry name" value="Aminoacid_DH-like_N_sf"/>
</dbReference>
<dbReference type="GO" id="GO:0000166">
    <property type="term" value="F:nucleotide binding"/>
    <property type="evidence" value="ECO:0007669"/>
    <property type="project" value="UniProtKB-KW"/>
</dbReference>
<dbReference type="Proteomes" id="UP000294746">
    <property type="component" value="Unassembled WGS sequence"/>
</dbReference>
<dbReference type="InterPro" id="IPR016211">
    <property type="entry name" value="Glu/Phe/Leu/Val/Trp_DH_bac/arc"/>
</dbReference>
<dbReference type="Pfam" id="PF00208">
    <property type="entry name" value="ELFV_dehydrog"/>
    <property type="match status" value="2"/>
</dbReference>
<protein>
    <submittedName>
        <fullName evidence="8">Phenylalanine dehydrogenase</fullName>
    </submittedName>
</protein>
<dbReference type="Gene3D" id="3.40.50.720">
    <property type="entry name" value="NAD(P)-binding Rossmann-like Domain"/>
    <property type="match status" value="1"/>
</dbReference>
<comment type="caution">
    <text evidence="8">The sequence shown here is derived from an EMBL/GenBank/DDBJ whole genome shotgun (WGS) entry which is preliminary data.</text>
</comment>
<dbReference type="SMART" id="SM00839">
    <property type="entry name" value="ELFV_dehydrog"/>
    <property type="match status" value="1"/>
</dbReference>
<evidence type="ECO:0000256" key="2">
    <source>
        <dbReference type="ARBA" id="ARBA00023002"/>
    </source>
</evidence>
<feature type="binding site" evidence="5">
    <location>
        <begin position="191"/>
        <end position="196"/>
    </location>
    <ligand>
        <name>NAD(+)</name>
        <dbReference type="ChEBI" id="CHEBI:57540"/>
    </ligand>
</feature>
<dbReference type="Pfam" id="PF02812">
    <property type="entry name" value="ELFV_dehydrog_N"/>
    <property type="match status" value="1"/>
</dbReference>
<dbReference type="PANTHER" id="PTHR42722">
    <property type="entry name" value="LEUCINE DEHYDROGENASE"/>
    <property type="match status" value="1"/>
</dbReference>
<name>A0A4R2RIF2_9BACL</name>
<dbReference type="SUPFAM" id="SSF53223">
    <property type="entry name" value="Aminoacid dehydrogenase-like, N-terminal domain"/>
    <property type="match status" value="1"/>
</dbReference>
<dbReference type="EMBL" id="SLXV01000055">
    <property type="protein sequence ID" value="TCP62478.1"/>
    <property type="molecule type" value="Genomic_DNA"/>
</dbReference>